<keyword evidence="7" id="KW-1185">Reference proteome</keyword>
<dbReference type="InterPro" id="IPR001647">
    <property type="entry name" value="HTH_TetR"/>
</dbReference>
<evidence type="ECO:0000256" key="4">
    <source>
        <dbReference type="PROSITE-ProRule" id="PRU00335"/>
    </source>
</evidence>
<evidence type="ECO:0000313" key="7">
    <source>
        <dbReference type="Proteomes" id="UP001519295"/>
    </source>
</evidence>
<dbReference type="Gene3D" id="1.10.10.60">
    <property type="entry name" value="Homeodomain-like"/>
    <property type="match status" value="1"/>
</dbReference>
<sequence length="206" mass="21894">MSSRFPAERRREVLDATRRIVAERGFEETTVEAIAAATRTSKATLYRQWGDKASLVVEAVSVQSGIAFGRIDTGSLAGDLGAVADMLAERATENVPIVLGIARAGQDDPALLAALSARLLPEVEALRAIVARAVRRRELPAEPPATRYLQHLLTGAVLAPSLLGGPDPIVDTAYLRDYVAVVVLPALGAARSFPDSGRARDFGPDL</sequence>
<gene>
    <name evidence="6" type="ORF">JOF36_004509</name>
</gene>
<dbReference type="Gene3D" id="1.10.357.10">
    <property type="entry name" value="Tetracycline Repressor, domain 2"/>
    <property type="match status" value="1"/>
</dbReference>
<proteinExistence type="predicted"/>
<dbReference type="SUPFAM" id="SSF46689">
    <property type="entry name" value="Homeodomain-like"/>
    <property type="match status" value="1"/>
</dbReference>
<dbReference type="PRINTS" id="PR00455">
    <property type="entry name" value="HTHTETR"/>
</dbReference>
<dbReference type="InterPro" id="IPR036271">
    <property type="entry name" value="Tet_transcr_reg_TetR-rel_C_sf"/>
</dbReference>
<dbReference type="Proteomes" id="UP001519295">
    <property type="component" value="Unassembled WGS sequence"/>
</dbReference>
<dbReference type="PANTHER" id="PTHR30055">
    <property type="entry name" value="HTH-TYPE TRANSCRIPTIONAL REGULATOR RUTR"/>
    <property type="match status" value="1"/>
</dbReference>
<feature type="DNA-binding region" description="H-T-H motif" evidence="4">
    <location>
        <begin position="30"/>
        <end position="49"/>
    </location>
</feature>
<dbReference type="EMBL" id="JAGINU010000001">
    <property type="protein sequence ID" value="MBP2368813.1"/>
    <property type="molecule type" value="Genomic_DNA"/>
</dbReference>
<dbReference type="InterPro" id="IPR009057">
    <property type="entry name" value="Homeodomain-like_sf"/>
</dbReference>
<comment type="caution">
    <text evidence="6">The sequence shown here is derived from an EMBL/GenBank/DDBJ whole genome shotgun (WGS) entry which is preliminary data.</text>
</comment>
<dbReference type="PROSITE" id="PS50977">
    <property type="entry name" value="HTH_TETR_2"/>
    <property type="match status" value="1"/>
</dbReference>
<evidence type="ECO:0000256" key="3">
    <source>
        <dbReference type="ARBA" id="ARBA00023163"/>
    </source>
</evidence>
<accession>A0ABS4VYL9</accession>
<protein>
    <submittedName>
        <fullName evidence="6">AcrR family transcriptional regulator</fullName>
    </submittedName>
</protein>
<keyword evidence="2 4" id="KW-0238">DNA-binding</keyword>
<keyword evidence="3" id="KW-0804">Transcription</keyword>
<dbReference type="InterPro" id="IPR011075">
    <property type="entry name" value="TetR_C"/>
</dbReference>
<dbReference type="Pfam" id="PF00440">
    <property type="entry name" value="TetR_N"/>
    <property type="match status" value="1"/>
</dbReference>
<evidence type="ECO:0000256" key="2">
    <source>
        <dbReference type="ARBA" id="ARBA00023125"/>
    </source>
</evidence>
<dbReference type="PANTHER" id="PTHR30055:SF148">
    <property type="entry name" value="TETR-FAMILY TRANSCRIPTIONAL REGULATOR"/>
    <property type="match status" value="1"/>
</dbReference>
<name>A0ABS4VYL9_9PSEU</name>
<dbReference type="RefSeq" id="WP_210030474.1">
    <property type="nucleotide sequence ID" value="NZ_JAGINU010000001.1"/>
</dbReference>
<feature type="domain" description="HTH tetR-type" evidence="5">
    <location>
        <begin position="7"/>
        <end position="67"/>
    </location>
</feature>
<dbReference type="InterPro" id="IPR050109">
    <property type="entry name" value="HTH-type_TetR-like_transc_reg"/>
</dbReference>
<evidence type="ECO:0000313" key="6">
    <source>
        <dbReference type="EMBL" id="MBP2368813.1"/>
    </source>
</evidence>
<organism evidence="6 7">
    <name type="scientific">Pseudonocardia parietis</name>
    <dbReference type="NCBI Taxonomy" id="570936"/>
    <lineage>
        <taxon>Bacteria</taxon>
        <taxon>Bacillati</taxon>
        <taxon>Actinomycetota</taxon>
        <taxon>Actinomycetes</taxon>
        <taxon>Pseudonocardiales</taxon>
        <taxon>Pseudonocardiaceae</taxon>
        <taxon>Pseudonocardia</taxon>
    </lineage>
</organism>
<reference evidence="6 7" key="1">
    <citation type="submission" date="2021-03" db="EMBL/GenBank/DDBJ databases">
        <title>Sequencing the genomes of 1000 actinobacteria strains.</title>
        <authorList>
            <person name="Klenk H.-P."/>
        </authorList>
    </citation>
    <scope>NUCLEOTIDE SEQUENCE [LARGE SCALE GENOMIC DNA]</scope>
    <source>
        <strain evidence="6 7">DSM 45256</strain>
    </source>
</reference>
<evidence type="ECO:0000259" key="5">
    <source>
        <dbReference type="PROSITE" id="PS50977"/>
    </source>
</evidence>
<dbReference type="Pfam" id="PF16859">
    <property type="entry name" value="TetR_C_11"/>
    <property type="match status" value="1"/>
</dbReference>
<evidence type="ECO:0000256" key="1">
    <source>
        <dbReference type="ARBA" id="ARBA00023015"/>
    </source>
</evidence>
<keyword evidence="1" id="KW-0805">Transcription regulation</keyword>
<dbReference type="SUPFAM" id="SSF48498">
    <property type="entry name" value="Tetracyclin repressor-like, C-terminal domain"/>
    <property type="match status" value="1"/>
</dbReference>